<dbReference type="EMBL" id="JACMSC010000028">
    <property type="protein sequence ID" value="KAG6467636.1"/>
    <property type="molecule type" value="Genomic_DNA"/>
</dbReference>
<geneLocation type="mitochondrion" evidence="3"/>
<dbReference type="AlphaFoldDB" id="A0A8J5BUF5"/>
<evidence type="ECO:0000313" key="3">
    <source>
        <dbReference type="EMBL" id="KAG6467643.1"/>
    </source>
</evidence>
<dbReference type="EMBL" id="JACMSC010000028">
    <property type="protein sequence ID" value="KAG6467643.1"/>
    <property type="molecule type" value="Genomic_DNA"/>
</dbReference>
<comment type="caution">
    <text evidence="3">The sequence shown here is derived from an EMBL/GenBank/DDBJ whole genome shotgun (WGS) entry which is preliminary data.</text>
</comment>
<accession>A0A8J5BUF5</accession>
<gene>
    <name evidence="2" type="ORF">ZIOFF_074505</name>
    <name evidence="3" type="ORF">ZIOFF_074512</name>
</gene>
<evidence type="ECO:0008006" key="5">
    <source>
        <dbReference type="Google" id="ProtNLM"/>
    </source>
</evidence>
<keyword evidence="3" id="KW-0496">Mitochondrion</keyword>
<feature type="region of interest" description="Disordered" evidence="1">
    <location>
        <begin position="669"/>
        <end position="689"/>
    </location>
</feature>
<sequence length="689" mass="76280">MSTKAKLTRCEVSKARLIYPFSKADVTDSSGFILIGYQKDKNYALTGRHLCLSSPILRPLAEREIEVPKEIKKRSQLHYKKIGCSLLPHSHPRILPIPLLSVLRCGPLPESKKKFGTHAVNGGGSGCSGDSFLVTLSDKAFRLRTGLPVLTISPSVVPRGNNASEADELEAVNISSFVPSVTRSMVLLVLLLALSYEFSTLLSAKNSTSRSNSSYDKADGGGALFRLKPEVNEIRSSERSSLSRGKSAVNVSLSRAGIPTIIPKHHRFIIMKRGDRGNRLVKIYLSWFSICRIFALAKRVSKATFDSIERPQQNVPQVEYLLGLIKEKFSHLQRIYLPRISEIPMFKGLSWKPTLQSVPNDDRSWAMRVLSRIPTDGTFNQEGPLHRLSSFKPLDVLSLDLSAATDRWPVAVLTALFTRLFGRATALCVVNGTLWWNVFRTHRPLLNKARYLAFSAGQPLGYYGSWALFSLSHHYMVWLAALLAYPRGKAPFRKYALLGDDIVIADRAVAEKYKALLEILDVSISESKSIDSKSGAVEFAKQFWVDRISINLTPVSAKAMLASSSLIGLCQLAEKYGLTRSCLIRLAGAGYRVRGRILSRNLSRRWKRLRVVADKCLSYYRLPLDLWLGGGNPLNPYLKGIIIEKGMDGFVGTVPPCLTAGGNGESGDNFSDSCRSADAQSVSQTDIQK</sequence>
<dbReference type="Proteomes" id="UP000734854">
    <property type="component" value="Unassembled WGS sequence"/>
</dbReference>
<evidence type="ECO:0000256" key="1">
    <source>
        <dbReference type="SAM" id="MobiDB-lite"/>
    </source>
</evidence>
<name>A0A8J5BUF5_ZINOF</name>
<reference evidence="3 4" key="1">
    <citation type="submission" date="2020-08" db="EMBL/GenBank/DDBJ databases">
        <title>Plant Genome Project.</title>
        <authorList>
            <person name="Zhang R.-G."/>
        </authorList>
    </citation>
    <scope>NUCLEOTIDE SEQUENCE [LARGE SCALE GENOMIC DNA]</scope>
    <source>
        <tissue evidence="3">Rhizome</tissue>
    </source>
</reference>
<dbReference type="PANTHER" id="PTHR34456:SF14">
    <property type="entry name" value="MITOVIRUS RNA-DEPENDENT RNA POLYMERASE"/>
    <property type="match status" value="1"/>
</dbReference>
<evidence type="ECO:0000313" key="4">
    <source>
        <dbReference type="Proteomes" id="UP000734854"/>
    </source>
</evidence>
<dbReference type="Pfam" id="PF05919">
    <property type="entry name" value="Mitovir_RNA_pol"/>
    <property type="match status" value="1"/>
</dbReference>
<proteinExistence type="predicted"/>
<organism evidence="3 4">
    <name type="scientific">Zingiber officinale</name>
    <name type="common">Ginger</name>
    <name type="synonym">Amomum zingiber</name>
    <dbReference type="NCBI Taxonomy" id="94328"/>
    <lineage>
        <taxon>Eukaryota</taxon>
        <taxon>Viridiplantae</taxon>
        <taxon>Streptophyta</taxon>
        <taxon>Embryophyta</taxon>
        <taxon>Tracheophyta</taxon>
        <taxon>Spermatophyta</taxon>
        <taxon>Magnoliopsida</taxon>
        <taxon>Liliopsida</taxon>
        <taxon>Zingiberales</taxon>
        <taxon>Zingiberaceae</taxon>
        <taxon>Zingiber</taxon>
    </lineage>
</organism>
<dbReference type="InterPro" id="IPR008686">
    <property type="entry name" value="RNA_pol_mitovir"/>
</dbReference>
<evidence type="ECO:0000313" key="2">
    <source>
        <dbReference type="EMBL" id="KAG6467636.1"/>
    </source>
</evidence>
<dbReference type="PANTHER" id="PTHR34456">
    <property type="entry name" value="MITOVIRUS RNA-DEPENDENT RNA POLYMERASE"/>
    <property type="match status" value="1"/>
</dbReference>
<keyword evidence="4" id="KW-1185">Reference proteome</keyword>
<protein>
    <recommendedName>
        <fullName evidence="5">RNA-dependent RNA polymerase</fullName>
    </recommendedName>
</protein>